<comment type="caution">
    <text evidence="1">The sequence shown here is derived from an EMBL/GenBank/DDBJ whole genome shotgun (WGS) entry which is preliminary data.</text>
</comment>
<proteinExistence type="predicted"/>
<gene>
    <name evidence="1" type="ORF">EZS27_028441</name>
</gene>
<organism evidence="1">
    <name type="scientific">termite gut metagenome</name>
    <dbReference type="NCBI Taxonomy" id="433724"/>
    <lineage>
        <taxon>unclassified sequences</taxon>
        <taxon>metagenomes</taxon>
        <taxon>organismal metagenomes</taxon>
    </lineage>
</organism>
<dbReference type="AlphaFoldDB" id="A0A5J4QKX0"/>
<sequence length="99" mass="11286">MVDVFLIKEWLRINHAEAGITRPYICSKEAIQKWVASFLFHMPIISNNSDKIQNNSDTMPVLHVNTLRVSITVSATVLHVKERIDNSLQTAHVLHVIRA</sequence>
<reference evidence="1" key="1">
    <citation type="submission" date="2019-03" db="EMBL/GenBank/DDBJ databases">
        <title>Single cell metagenomics reveals metabolic interactions within the superorganism composed of flagellate Streblomastix strix and complex community of Bacteroidetes bacteria on its surface.</title>
        <authorList>
            <person name="Treitli S.C."/>
            <person name="Kolisko M."/>
            <person name="Husnik F."/>
            <person name="Keeling P."/>
            <person name="Hampl V."/>
        </authorList>
    </citation>
    <scope>NUCLEOTIDE SEQUENCE</scope>
    <source>
        <strain evidence="1">STM</strain>
    </source>
</reference>
<evidence type="ECO:0000313" key="1">
    <source>
        <dbReference type="EMBL" id="KAA6321969.1"/>
    </source>
</evidence>
<dbReference type="EMBL" id="SNRY01003165">
    <property type="protein sequence ID" value="KAA6321969.1"/>
    <property type="molecule type" value="Genomic_DNA"/>
</dbReference>
<name>A0A5J4QKX0_9ZZZZ</name>
<accession>A0A5J4QKX0</accession>
<protein>
    <submittedName>
        <fullName evidence="1">Uncharacterized protein</fullName>
    </submittedName>
</protein>